<sequence length="139" mass="14896">MNKRTTLTRRAATAALAGVTLSALAACVPEPPDGRPSPLDGHWVGRYTPQSMRVMDRPCTPGYGGIFIRDGRVSGQATNTYGASYRVTGQVVGADRIVGNFYFRTRSVGSLKGQLVKGRLVGDYQNVDGCSGTWVATRQ</sequence>
<evidence type="ECO:0000313" key="2">
    <source>
        <dbReference type="EMBL" id="AQS48819.1"/>
    </source>
</evidence>
<organism evidence="2 3">
    <name type="scientific">Thioclava nitratireducens</name>
    <dbReference type="NCBI Taxonomy" id="1915078"/>
    <lineage>
        <taxon>Bacteria</taxon>
        <taxon>Pseudomonadati</taxon>
        <taxon>Pseudomonadota</taxon>
        <taxon>Alphaproteobacteria</taxon>
        <taxon>Rhodobacterales</taxon>
        <taxon>Paracoccaceae</taxon>
        <taxon>Thioclava</taxon>
    </lineage>
</organism>
<accession>A0ABN4XCC4</accession>
<name>A0ABN4XCC4_9RHOB</name>
<evidence type="ECO:0000313" key="3">
    <source>
        <dbReference type="Proteomes" id="UP000185622"/>
    </source>
</evidence>
<gene>
    <name evidence="2" type="ORF">BMG03_14230</name>
</gene>
<dbReference type="Proteomes" id="UP000185622">
    <property type="component" value="Chromosome"/>
</dbReference>
<protein>
    <recommendedName>
        <fullName evidence="4">Lipoprotein</fullName>
    </recommendedName>
</protein>
<feature type="chain" id="PRO_5047238302" description="Lipoprotein" evidence="1">
    <location>
        <begin position="26"/>
        <end position="139"/>
    </location>
</feature>
<proteinExistence type="predicted"/>
<evidence type="ECO:0000256" key="1">
    <source>
        <dbReference type="SAM" id="SignalP"/>
    </source>
</evidence>
<dbReference type="PROSITE" id="PS51257">
    <property type="entry name" value="PROKAR_LIPOPROTEIN"/>
    <property type="match status" value="1"/>
</dbReference>
<reference evidence="2 3" key="1">
    <citation type="submission" date="2017-01" db="EMBL/GenBank/DDBJ databases">
        <title>The complete genome sequence of a sulfur-oxidizing marine bacterium Thioclava sp. 25B10_4T.</title>
        <authorList>
            <person name="Liu Y."/>
            <person name="Lai Q."/>
            <person name="Shao Z."/>
        </authorList>
    </citation>
    <scope>NUCLEOTIDE SEQUENCE [LARGE SCALE GENOMIC DNA]</scope>
    <source>
        <strain evidence="2 3">25B10_4</strain>
    </source>
</reference>
<feature type="signal peptide" evidence="1">
    <location>
        <begin position="1"/>
        <end position="25"/>
    </location>
</feature>
<keyword evidence="3" id="KW-1185">Reference proteome</keyword>
<keyword evidence="1" id="KW-0732">Signal</keyword>
<dbReference type="EMBL" id="CP019437">
    <property type="protein sequence ID" value="AQS48819.1"/>
    <property type="molecule type" value="Genomic_DNA"/>
</dbReference>
<evidence type="ECO:0008006" key="4">
    <source>
        <dbReference type="Google" id="ProtNLM"/>
    </source>
</evidence>